<evidence type="ECO:0000256" key="2">
    <source>
        <dbReference type="SAM" id="Phobius"/>
    </source>
</evidence>
<sequence>MKVIYSAFWGSFLPLLSLANADSLRRTTLAIDPLKSCRVEVASRKYDLCSLLRGGARRWSLAWGDERTEYTFDAGSGSAGVELGQPSAVPDVLDLVEFPAYFTLKISGKRPYCARIGYECTTRDVAQQPRYSGVDSECDTFSWHTPHSCTPLHAFEEDSDAQLPQNSSEPDNPDDHSDDFRGPDQRRVSRISLVLAFIVISAVVVLCTVISYRGHGISVSVIQNRVSPLIDRLRVFEIPSITIPHSLRRTGQGKLVQWAHEDLELGEDFMVNGSFEPDDTVEDTGDEYIPLRPSPRKGQMKNYGSAPASPFW</sequence>
<gene>
    <name evidence="4" type="ORF">MYCIT1_LOCUS21497</name>
</gene>
<dbReference type="EMBL" id="CAVNYO010000401">
    <property type="protein sequence ID" value="CAK5274349.1"/>
    <property type="molecule type" value="Genomic_DNA"/>
</dbReference>
<feature type="compositionally biased region" description="Acidic residues" evidence="1">
    <location>
        <begin position="276"/>
        <end position="286"/>
    </location>
</feature>
<keyword evidence="2" id="KW-0812">Transmembrane</keyword>
<feature type="compositionally biased region" description="Basic and acidic residues" evidence="1">
    <location>
        <begin position="173"/>
        <end position="183"/>
    </location>
</feature>
<comment type="caution">
    <text evidence="4">The sequence shown here is derived from an EMBL/GenBank/DDBJ whole genome shotgun (WGS) entry which is preliminary data.</text>
</comment>
<name>A0AAD2HCU8_9AGAR</name>
<keyword evidence="2" id="KW-0472">Membrane</keyword>
<dbReference type="AlphaFoldDB" id="A0AAD2HCU8"/>
<evidence type="ECO:0000313" key="4">
    <source>
        <dbReference type="EMBL" id="CAK5274349.1"/>
    </source>
</evidence>
<feature type="transmembrane region" description="Helical" evidence="2">
    <location>
        <begin position="191"/>
        <end position="212"/>
    </location>
</feature>
<feature type="region of interest" description="Disordered" evidence="1">
    <location>
        <begin position="274"/>
        <end position="312"/>
    </location>
</feature>
<keyword evidence="3" id="KW-0732">Signal</keyword>
<feature type="chain" id="PRO_5042172937" description="Autophagy-related protein 27" evidence="3">
    <location>
        <begin position="22"/>
        <end position="312"/>
    </location>
</feature>
<evidence type="ECO:0000256" key="3">
    <source>
        <dbReference type="SAM" id="SignalP"/>
    </source>
</evidence>
<reference evidence="4" key="1">
    <citation type="submission" date="2023-11" db="EMBL/GenBank/DDBJ databases">
        <authorList>
            <person name="De Vega J J."/>
            <person name="De Vega J J."/>
        </authorList>
    </citation>
    <scope>NUCLEOTIDE SEQUENCE</scope>
</reference>
<accession>A0AAD2HCU8</accession>
<proteinExistence type="predicted"/>
<keyword evidence="5" id="KW-1185">Reference proteome</keyword>
<evidence type="ECO:0008006" key="6">
    <source>
        <dbReference type="Google" id="ProtNLM"/>
    </source>
</evidence>
<protein>
    <recommendedName>
        <fullName evidence="6">Autophagy-related protein 27</fullName>
    </recommendedName>
</protein>
<keyword evidence="2" id="KW-1133">Transmembrane helix</keyword>
<feature type="region of interest" description="Disordered" evidence="1">
    <location>
        <begin position="158"/>
        <end position="183"/>
    </location>
</feature>
<evidence type="ECO:0000313" key="5">
    <source>
        <dbReference type="Proteomes" id="UP001295794"/>
    </source>
</evidence>
<dbReference type="Proteomes" id="UP001295794">
    <property type="component" value="Unassembled WGS sequence"/>
</dbReference>
<organism evidence="4 5">
    <name type="scientific">Mycena citricolor</name>
    <dbReference type="NCBI Taxonomy" id="2018698"/>
    <lineage>
        <taxon>Eukaryota</taxon>
        <taxon>Fungi</taxon>
        <taxon>Dikarya</taxon>
        <taxon>Basidiomycota</taxon>
        <taxon>Agaricomycotina</taxon>
        <taxon>Agaricomycetes</taxon>
        <taxon>Agaricomycetidae</taxon>
        <taxon>Agaricales</taxon>
        <taxon>Marasmiineae</taxon>
        <taxon>Mycenaceae</taxon>
        <taxon>Mycena</taxon>
    </lineage>
</organism>
<evidence type="ECO:0000256" key="1">
    <source>
        <dbReference type="SAM" id="MobiDB-lite"/>
    </source>
</evidence>
<feature type="signal peptide" evidence="3">
    <location>
        <begin position="1"/>
        <end position="21"/>
    </location>
</feature>